<dbReference type="PANTHER" id="PTHR23502">
    <property type="entry name" value="MAJOR FACILITATOR SUPERFAMILY"/>
    <property type="match status" value="1"/>
</dbReference>
<feature type="domain" description="Major facilitator superfamily (MFS) profile" evidence="7">
    <location>
        <begin position="1"/>
        <end position="391"/>
    </location>
</feature>
<keyword evidence="5 6" id="KW-0472">Membrane</keyword>
<dbReference type="InterPro" id="IPR036259">
    <property type="entry name" value="MFS_trans_sf"/>
</dbReference>
<dbReference type="Gene3D" id="1.20.1720.10">
    <property type="entry name" value="Multidrug resistance protein D"/>
    <property type="match status" value="1"/>
</dbReference>
<organism evidence="8 9">
    <name type="scientific">Legionella cardiaca</name>
    <dbReference type="NCBI Taxonomy" id="1071983"/>
    <lineage>
        <taxon>Bacteria</taxon>
        <taxon>Pseudomonadati</taxon>
        <taxon>Pseudomonadota</taxon>
        <taxon>Gammaproteobacteria</taxon>
        <taxon>Legionellales</taxon>
        <taxon>Legionellaceae</taxon>
        <taxon>Legionella</taxon>
    </lineage>
</organism>
<evidence type="ECO:0000256" key="1">
    <source>
        <dbReference type="ARBA" id="ARBA00004141"/>
    </source>
</evidence>
<sequence>MISTFRMGWLLSYISIASFSAAIITPGLPQIQMQFGLQAGEVEWIVSAFLLGYVIGQLVYGPVANRWGRLFALRLGLGINLIGLLVCFLGLAVSGFWLIVLGRLISALGAASGLACTYMLINEWLPESQRATAMAYSILSFTIGIGLAVAIGSFMTEYWQWSFCLLVLLIHGIVMLLGTWMFHETLQIAKSINLATIAKSYLQALKSGKLIVFSLVIGFCSAVGYCFSAAAPQIASDILHMRTVDYGYWNFLNMFGMLIGGLWAKILMNRFPAKQIIVLGLTGNIVGILSLAAMIYCSSFSAGWFFLSTMDFYIFSGLLFAAGSLVASNAINDKASGSAMMSFINMFSATLAVIIMSGLNTNPLKAYVEILTGMWLLVAGLLILQHYWSRIDNSAHANAI</sequence>
<evidence type="ECO:0000256" key="5">
    <source>
        <dbReference type="ARBA" id="ARBA00023136"/>
    </source>
</evidence>
<keyword evidence="2" id="KW-0813">Transport</keyword>
<dbReference type="PROSITE" id="PS50850">
    <property type="entry name" value="MFS"/>
    <property type="match status" value="1"/>
</dbReference>
<keyword evidence="4 6" id="KW-1133">Transmembrane helix</keyword>
<dbReference type="InterPro" id="IPR020846">
    <property type="entry name" value="MFS_dom"/>
</dbReference>
<feature type="transmembrane region" description="Helical" evidence="6">
    <location>
        <begin position="210"/>
        <end position="234"/>
    </location>
</feature>
<dbReference type="EMBL" id="CP119078">
    <property type="protein sequence ID" value="WED41869.1"/>
    <property type="molecule type" value="Genomic_DNA"/>
</dbReference>
<feature type="transmembrane region" description="Helical" evidence="6">
    <location>
        <begin position="312"/>
        <end position="331"/>
    </location>
</feature>
<comment type="subcellular location">
    <subcellularLocation>
        <location evidence="1">Membrane</location>
        <topology evidence="1">Multi-pass membrane protein</topology>
    </subcellularLocation>
</comment>
<evidence type="ECO:0000259" key="7">
    <source>
        <dbReference type="PROSITE" id="PS50850"/>
    </source>
</evidence>
<name>A0ABY8AME2_9GAMM</name>
<keyword evidence="9" id="KW-1185">Reference proteome</keyword>
<evidence type="ECO:0000313" key="9">
    <source>
        <dbReference type="Proteomes" id="UP001222087"/>
    </source>
</evidence>
<feature type="transmembrane region" description="Helical" evidence="6">
    <location>
        <begin position="75"/>
        <end position="98"/>
    </location>
</feature>
<feature type="transmembrane region" description="Helical" evidence="6">
    <location>
        <begin position="44"/>
        <end position="63"/>
    </location>
</feature>
<evidence type="ECO:0000256" key="6">
    <source>
        <dbReference type="SAM" id="Phobius"/>
    </source>
</evidence>
<feature type="transmembrane region" description="Helical" evidence="6">
    <location>
        <begin position="104"/>
        <end position="121"/>
    </location>
</feature>
<feature type="transmembrane region" description="Helical" evidence="6">
    <location>
        <begin position="343"/>
        <end position="360"/>
    </location>
</feature>
<evidence type="ECO:0000256" key="4">
    <source>
        <dbReference type="ARBA" id="ARBA00022989"/>
    </source>
</evidence>
<gene>
    <name evidence="8" type="ORF">PXX05_07955</name>
</gene>
<dbReference type="RefSeq" id="WP_275087694.1">
    <property type="nucleotide sequence ID" value="NZ_CP119078.1"/>
</dbReference>
<feature type="transmembrane region" description="Helical" evidence="6">
    <location>
        <begin position="276"/>
        <end position="306"/>
    </location>
</feature>
<protein>
    <submittedName>
        <fullName evidence="8">MFS transporter</fullName>
    </submittedName>
</protein>
<evidence type="ECO:0000256" key="3">
    <source>
        <dbReference type="ARBA" id="ARBA00022692"/>
    </source>
</evidence>
<accession>A0ABY8AME2</accession>
<evidence type="ECO:0000313" key="8">
    <source>
        <dbReference type="EMBL" id="WED41869.1"/>
    </source>
</evidence>
<dbReference type="Pfam" id="PF07690">
    <property type="entry name" value="MFS_1"/>
    <property type="match status" value="1"/>
</dbReference>
<feature type="transmembrane region" description="Helical" evidence="6">
    <location>
        <begin position="366"/>
        <end position="384"/>
    </location>
</feature>
<keyword evidence="3 6" id="KW-0812">Transmembrane</keyword>
<feature type="transmembrane region" description="Helical" evidence="6">
    <location>
        <begin position="133"/>
        <end position="152"/>
    </location>
</feature>
<dbReference type="SUPFAM" id="SSF103473">
    <property type="entry name" value="MFS general substrate transporter"/>
    <property type="match status" value="1"/>
</dbReference>
<feature type="transmembrane region" description="Helical" evidence="6">
    <location>
        <begin position="158"/>
        <end position="182"/>
    </location>
</feature>
<feature type="transmembrane region" description="Helical" evidence="6">
    <location>
        <begin position="246"/>
        <end position="264"/>
    </location>
</feature>
<proteinExistence type="predicted"/>
<feature type="transmembrane region" description="Helical" evidence="6">
    <location>
        <begin position="7"/>
        <end position="24"/>
    </location>
</feature>
<reference evidence="8 9" key="1">
    <citation type="submission" date="2023-02" db="EMBL/GenBank/DDBJ databases">
        <title>Genome Sequence of L. cardiaca H63T.</title>
        <authorList>
            <person name="Lopez A.E."/>
            <person name="Cianciotto N.P."/>
        </authorList>
    </citation>
    <scope>NUCLEOTIDE SEQUENCE [LARGE SCALE GENOMIC DNA]</scope>
    <source>
        <strain evidence="8 9">H63</strain>
    </source>
</reference>
<evidence type="ECO:0000256" key="2">
    <source>
        <dbReference type="ARBA" id="ARBA00022448"/>
    </source>
</evidence>
<dbReference type="Proteomes" id="UP001222087">
    <property type="component" value="Chromosome"/>
</dbReference>
<dbReference type="PANTHER" id="PTHR23502:SF132">
    <property type="entry name" value="POLYAMINE TRANSPORTER 2-RELATED"/>
    <property type="match status" value="1"/>
</dbReference>
<dbReference type="InterPro" id="IPR011701">
    <property type="entry name" value="MFS"/>
</dbReference>